<evidence type="ECO:0000256" key="5">
    <source>
        <dbReference type="ARBA" id="ARBA00023002"/>
    </source>
</evidence>
<protein>
    <recommendedName>
        <fullName evidence="7">TauD/TfdA-like domain-containing protein</fullName>
    </recommendedName>
</protein>
<keyword evidence="4" id="KW-0223">Dioxygenase</keyword>
<dbReference type="AlphaFoldDB" id="A0A0D2F9C5"/>
<evidence type="ECO:0000313" key="8">
    <source>
        <dbReference type="EMBL" id="KIW64603.1"/>
    </source>
</evidence>
<comment type="cofactor">
    <cofactor evidence="1">
        <name>Fe(2+)</name>
        <dbReference type="ChEBI" id="CHEBI:29033"/>
    </cofactor>
</comment>
<dbReference type="SUPFAM" id="SSF51197">
    <property type="entry name" value="Clavaminate synthase-like"/>
    <property type="match status" value="1"/>
</dbReference>
<dbReference type="InterPro" id="IPR051323">
    <property type="entry name" value="AtsK-like"/>
</dbReference>
<dbReference type="PANTHER" id="PTHR30468">
    <property type="entry name" value="ALPHA-KETOGLUTARATE-DEPENDENT SULFONATE DIOXYGENASE"/>
    <property type="match status" value="1"/>
</dbReference>
<evidence type="ECO:0000256" key="4">
    <source>
        <dbReference type="ARBA" id="ARBA00022964"/>
    </source>
</evidence>
<accession>A0A0D2F9C5</accession>
<dbReference type="GO" id="GO:0046872">
    <property type="term" value="F:metal ion binding"/>
    <property type="evidence" value="ECO:0007669"/>
    <property type="project" value="UniProtKB-KW"/>
</dbReference>
<keyword evidence="5" id="KW-0560">Oxidoreductase</keyword>
<evidence type="ECO:0000259" key="7">
    <source>
        <dbReference type="Pfam" id="PF02668"/>
    </source>
</evidence>
<evidence type="ECO:0000256" key="3">
    <source>
        <dbReference type="ARBA" id="ARBA00022723"/>
    </source>
</evidence>
<keyword evidence="9" id="KW-1185">Reference proteome</keyword>
<evidence type="ECO:0000256" key="1">
    <source>
        <dbReference type="ARBA" id="ARBA00001954"/>
    </source>
</evidence>
<dbReference type="HOGENOM" id="CLU_036005_0_1_1"/>
<comment type="similarity">
    <text evidence="2">Belongs to the TfdA dioxygenase family.</text>
</comment>
<dbReference type="STRING" id="5601.A0A0D2F9C5"/>
<dbReference type="GO" id="GO:0005737">
    <property type="term" value="C:cytoplasm"/>
    <property type="evidence" value="ECO:0007669"/>
    <property type="project" value="TreeGrafter"/>
</dbReference>
<dbReference type="GO" id="GO:0016706">
    <property type="term" value="F:2-oxoglutarate-dependent dioxygenase activity"/>
    <property type="evidence" value="ECO:0007669"/>
    <property type="project" value="TreeGrafter"/>
</dbReference>
<name>A0A0D2F9C5_9EURO</name>
<reference evidence="8 9" key="1">
    <citation type="submission" date="2015-01" db="EMBL/GenBank/DDBJ databases">
        <title>The Genome Sequence of Capronia semiimmersa CBS27337.</title>
        <authorList>
            <consortium name="The Broad Institute Genomics Platform"/>
            <person name="Cuomo C."/>
            <person name="de Hoog S."/>
            <person name="Gorbushina A."/>
            <person name="Stielow B."/>
            <person name="Teixiera M."/>
            <person name="Abouelleil A."/>
            <person name="Chapman S.B."/>
            <person name="Priest M."/>
            <person name="Young S.K."/>
            <person name="Wortman J."/>
            <person name="Nusbaum C."/>
            <person name="Birren B."/>
        </authorList>
    </citation>
    <scope>NUCLEOTIDE SEQUENCE [LARGE SCALE GENOMIC DNA]</scope>
    <source>
        <strain evidence="8 9">CBS 27337</strain>
    </source>
</reference>
<dbReference type="Proteomes" id="UP000054266">
    <property type="component" value="Unassembled WGS sequence"/>
</dbReference>
<sequence length="350" mass="39676">MSISHTGITEQVLAYRPPDPDNKEFQPPKDRALFADPEKKALFSAAKQVRHLTPYIGTELVGVQLSQLNDAQKDELALLVAERGVVFFRDQDLTTEGQHEFAKYYGIQNRDPNQVDPRHVTIIGRDNDIRAYADFAGEYHADDSHEVNPPAYTMLRMLKTPEYGGDTIFTSQTALFDKLSSTFQQLFEGLHGVHSSEAIFVNSINGGGQPLRPPVRRQHPLVRTHPVTNLKSLFYNPLFVVHIAELKGQESVHTLNFLREHLHAADDLSVRWKWEPGSVAYWDNRIVAHRALPGGYDTTQREGKRTAIFGEKPFYDPRSETLTQRIQRQGGDDVIVKGAEVVKLHFKQTK</sequence>
<evidence type="ECO:0000256" key="2">
    <source>
        <dbReference type="ARBA" id="ARBA00005896"/>
    </source>
</evidence>
<dbReference type="Gene3D" id="3.60.130.10">
    <property type="entry name" value="Clavaminate synthase-like"/>
    <property type="match status" value="1"/>
</dbReference>
<keyword evidence="6" id="KW-0408">Iron</keyword>
<dbReference type="EMBL" id="KN846961">
    <property type="protein sequence ID" value="KIW64603.1"/>
    <property type="molecule type" value="Genomic_DNA"/>
</dbReference>
<gene>
    <name evidence="8" type="ORF">PV04_09526</name>
</gene>
<evidence type="ECO:0000256" key="6">
    <source>
        <dbReference type="ARBA" id="ARBA00023004"/>
    </source>
</evidence>
<keyword evidence="3" id="KW-0479">Metal-binding</keyword>
<dbReference type="InterPro" id="IPR042098">
    <property type="entry name" value="TauD-like_sf"/>
</dbReference>
<evidence type="ECO:0000313" key="9">
    <source>
        <dbReference type="Proteomes" id="UP000054266"/>
    </source>
</evidence>
<dbReference type="Pfam" id="PF02668">
    <property type="entry name" value="TauD"/>
    <property type="match status" value="1"/>
</dbReference>
<dbReference type="InterPro" id="IPR003819">
    <property type="entry name" value="TauD/TfdA-like"/>
</dbReference>
<proteinExistence type="inferred from homology"/>
<organism evidence="8 9">
    <name type="scientific">Phialophora macrospora</name>
    <dbReference type="NCBI Taxonomy" id="1851006"/>
    <lineage>
        <taxon>Eukaryota</taxon>
        <taxon>Fungi</taxon>
        <taxon>Dikarya</taxon>
        <taxon>Ascomycota</taxon>
        <taxon>Pezizomycotina</taxon>
        <taxon>Eurotiomycetes</taxon>
        <taxon>Chaetothyriomycetidae</taxon>
        <taxon>Chaetothyriales</taxon>
        <taxon>Herpotrichiellaceae</taxon>
        <taxon>Phialophora</taxon>
    </lineage>
</organism>
<feature type="domain" description="TauD/TfdA-like" evidence="7">
    <location>
        <begin position="48"/>
        <end position="306"/>
    </location>
</feature>
<dbReference type="PANTHER" id="PTHR30468:SF31">
    <property type="entry name" value="ALPHA-KETOGLUTARATE-DEPENDENT SULFONATE DIOXYGENASE-RELATED"/>
    <property type="match status" value="1"/>
</dbReference>